<evidence type="ECO:0000313" key="1">
    <source>
        <dbReference type="EMBL" id="GAB1320971.1"/>
    </source>
</evidence>
<dbReference type="GeneID" id="98181923"/>
<keyword evidence="2" id="KW-1185">Reference proteome</keyword>
<dbReference type="Proteomes" id="UP001628179">
    <property type="component" value="Unassembled WGS sequence"/>
</dbReference>
<dbReference type="EMBL" id="BAAFSV010000006">
    <property type="protein sequence ID" value="GAB1320971.1"/>
    <property type="molecule type" value="Genomic_DNA"/>
</dbReference>
<proteinExistence type="predicted"/>
<evidence type="ECO:0000313" key="2">
    <source>
        <dbReference type="Proteomes" id="UP001628179"/>
    </source>
</evidence>
<reference evidence="1 2" key="1">
    <citation type="submission" date="2024-09" db="EMBL/GenBank/DDBJ databases">
        <title>Itraconazole resistance in Madurella fahalii resulting from another homologue of gene encoding cytochrome P450 14-alpha sterol demethylase (CYP51).</title>
        <authorList>
            <person name="Yoshioka I."/>
            <person name="Fahal A.H."/>
            <person name="Kaneko S."/>
            <person name="Yaguchi T."/>
        </authorList>
    </citation>
    <scope>NUCLEOTIDE SEQUENCE [LARGE SCALE GENOMIC DNA]</scope>
    <source>
        <strain evidence="1 2">IFM 68171</strain>
    </source>
</reference>
<sequence>MHVFCAICGSSHDSVEIGSSESTALQRQRRIVAHKRERLEYEDTSYDPKLVRDKGLLWLGNARCSGINLQALGDLKASSTLTRAATWRPGILTRISYGASYLPGRIFEDFPFHEPCINILSQVLTGTSDEANIDKETLYDAMYDLIDSYGTCLDIDHGNVTGRSGDLGWISVPGNELLSEFSVTDPSTTPQLTELFEAYLAGCVFGRQDNLGVTQMPRIKDPFSWLLYELLIFARDAGKPAEVNRISRYVAPSTCGQGAALHSPRVGVPETSRVISLDIDGKIGEHIDEIAICQGLDEIVAFMTNRDRKLVIEHAHRGEWTSQHPP</sequence>
<accession>A0ABQ0GTB3</accession>
<protein>
    <submittedName>
        <fullName evidence="1">Uncharacterized protein</fullName>
    </submittedName>
</protein>
<comment type="caution">
    <text evidence="1">The sequence shown here is derived from an EMBL/GenBank/DDBJ whole genome shotgun (WGS) entry which is preliminary data.</text>
</comment>
<organism evidence="1 2">
    <name type="scientific">Madurella fahalii</name>
    <dbReference type="NCBI Taxonomy" id="1157608"/>
    <lineage>
        <taxon>Eukaryota</taxon>
        <taxon>Fungi</taxon>
        <taxon>Dikarya</taxon>
        <taxon>Ascomycota</taxon>
        <taxon>Pezizomycotina</taxon>
        <taxon>Sordariomycetes</taxon>
        <taxon>Sordariomycetidae</taxon>
        <taxon>Sordariales</taxon>
        <taxon>Sordariales incertae sedis</taxon>
        <taxon>Madurella</taxon>
    </lineage>
</organism>
<dbReference type="RefSeq" id="XP_070922701.1">
    <property type="nucleotide sequence ID" value="XM_071066600.1"/>
</dbReference>
<name>A0ABQ0GTB3_9PEZI</name>
<gene>
    <name evidence="1" type="ORF">MFIFM68171_11181</name>
</gene>